<protein>
    <recommendedName>
        <fullName evidence="3">Histidine kinase/HSP90-like ATPase domain-containing protein</fullName>
    </recommendedName>
</protein>
<proteinExistence type="predicted"/>
<dbReference type="EMBL" id="BOOH01000047">
    <property type="protein sequence ID" value="GIH79253.1"/>
    <property type="molecule type" value="Genomic_DNA"/>
</dbReference>
<name>A0A8J3RQH2_9ACTN</name>
<evidence type="ECO:0000256" key="2">
    <source>
        <dbReference type="SAM" id="MobiDB-lite"/>
    </source>
</evidence>
<dbReference type="GO" id="GO:0004674">
    <property type="term" value="F:protein serine/threonine kinase activity"/>
    <property type="evidence" value="ECO:0007669"/>
    <property type="project" value="UniProtKB-KW"/>
</dbReference>
<reference evidence="4 5" key="1">
    <citation type="submission" date="2021-01" db="EMBL/GenBank/DDBJ databases">
        <title>Whole genome shotgun sequence of Planobispora longispora NBRC 13918.</title>
        <authorList>
            <person name="Komaki H."/>
            <person name="Tamura T."/>
        </authorList>
    </citation>
    <scope>NUCLEOTIDE SEQUENCE [LARGE SCALE GENOMIC DNA]</scope>
    <source>
        <strain evidence="4 5">NBRC 13918</strain>
    </source>
</reference>
<gene>
    <name evidence="4" type="ORF">Plo01_56820</name>
</gene>
<organism evidence="4 5">
    <name type="scientific">Planobispora longispora</name>
    <dbReference type="NCBI Taxonomy" id="28887"/>
    <lineage>
        <taxon>Bacteria</taxon>
        <taxon>Bacillati</taxon>
        <taxon>Actinomycetota</taxon>
        <taxon>Actinomycetes</taxon>
        <taxon>Streptosporangiales</taxon>
        <taxon>Streptosporangiaceae</taxon>
        <taxon>Planobispora</taxon>
    </lineage>
</organism>
<comment type="caution">
    <text evidence="4">The sequence shown here is derived from an EMBL/GenBank/DDBJ whole genome shotgun (WGS) entry which is preliminary data.</text>
</comment>
<sequence>MTSAPFELRCPVSADLSAIRDLVNHCGRRGGLSGERLNDLVLAVNEAVTNVLDHGGREGLVIARTHSEGITVSISDTGGGLSAAHLAAARSDPSGARGFGLWVIQHLCDEVTVEQTGHGSVLHLHRRPAPVPPLHPSAGRHEPHADADPVA</sequence>
<dbReference type="Pfam" id="PF13581">
    <property type="entry name" value="HATPase_c_2"/>
    <property type="match status" value="1"/>
</dbReference>
<dbReference type="PANTHER" id="PTHR35526:SF3">
    <property type="entry name" value="ANTI-SIGMA-F FACTOR RSBW"/>
    <property type="match status" value="1"/>
</dbReference>
<evidence type="ECO:0000313" key="4">
    <source>
        <dbReference type="EMBL" id="GIH79253.1"/>
    </source>
</evidence>
<accession>A0A8J3RQH2</accession>
<keyword evidence="1" id="KW-0808">Transferase</keyword>
<evidence type="ECO:0000313" key="5">
    <source>
        <dbReference type="Proteomes" id="UP000616724"/>
    </source>
</evidence>
<dbReference type="Proteomes" id="UP000616724">
    <property type="component" value="Unassembled WGS sequence"/>
</dbReference>
<dbReference type="InterPro" id="IPR036890">
    <property type="entry name" value="HATPase_C_sf"/>
</dbReference>
<feature type="domain" description="Histidine kinase/HSP90-like ATPase" evidence="3">
    <location>
        <begin position="15"/>
        <end position="124"/>
    </location>
</feature>
<dbReference type="Gene3D" id="3.30.565.10">
    <property type="entry name" value="Histidine kinase-like ATPase, C-terminal domain"/>
    <property type="match status" value="1"/>
</dbReference>
<evidence type="ECO:0000256" key="1">
    <source>
        <dbReference type="ARBA" id="ARBA00022527"/>
    </source>
</evidence>
<dbReference type="CDD" id="cd16936">
    <property type="entry name" value="HATPase_RsbW-like"/>
    <property type="match status" value="1"/>
</dbReference>
<dbReference type="RefSeq" id="WP_203893729.1">
    <property type="nucleotide sequence ID" value="NZ_BOOH01000047.1"/>
</dbReference>
<keyword evidence="1" id="KW-0418">Kinase</keyword>
<dbReference type="AlphaFoldDB" id="A0A8J3RQH2"/>
<keyword evidence="5" id="KW-1185">Reference proteome</keyword>
<dbReference type="InterPro" id="IPR003594">
    <property type="entry name" value="HATPase_dom"/>
</dbReference>
<dbReference type="InterPro" id="IPR050267">
    <property type="entry name" value="Anti-sigma-factor_SerPK"/>
</dbReference>
<dbReference type="PANTHER" id="PTHR35526">
    <property type="entry name" value="ANTI-SIGMA-F FACTOR RSBW-RELATED"/>
    <property type="match status" value="1"/>
</dbReference>
<feature type="compositionally biased region" description="Basic and acidic residues" evidence="2">
    <location>
        <begin position="139"/>
        <end position="151"/>
    </location>
</feature>
<keyword evidence="1" id="KW-0723">Serine/threonine-protein kinase</keyword>
<dbReference type="SUPFAM" id="SSF55874">
    <property type="entry name" value="ATPase domain of HSP90 chaperone/DNA topoisomerase II/histidine kinase"/>
    <property type="match status" value="1"/>
</dbReference>
<evidence type="ECO:0000259" key="3">
    <source>
        <dbReference type="Pfam" id="PF13581"/>
    </source>
</evidence>
<feature type="region of interest" description="Disordered" evidence="2">
    <location>
        <begin position="119"/>
        <end position="151"/>
    </location>
</feature>